<keyword evidence="1" id="KW-0378">Hydrolase</keyword>
<proteinExistence type="predicted"/>
<dbReference type="GO" id="GO:0016787">
    <property type="term" value="F:hydrolase activity"/>
    <property type="evidence" value="ECO:0007669"/>
    <property type="project" value="UniProtKB-KW"/>
</dbReference>
<protein>
    <submittedName>
        <fullName evidence="1">Epoxide hydrolase</fullName>
    </submittedName>
</protein>
<dbReference type="EMBL" id="QGSV01000402">
    <property type="protein sequence ID" value="PWU43704.1"/>
    <property type="molecule type" value="Genomic_DNA"/>
</dbReference>
<evidence type="ECO:0000313" key="1">
    <source>
        <dbReference type="EMBL" id="PWU43704.1"/>
    </source>
</evidence>
<reference evidence="2" key="1">
    <citation type="submission" date="2018-05" db="EMBL/GenBank/DDBJ databases">
        <title>Micromonospora globispora sp. nov. and Micromonospora rugosa sp. nov., isolated from marine sediment.</title>
        <authorList>
            <person name="Carro L."/>
            <person name="Aysel V."/>
            <person name="Cetin D."/>
            <person name="Igual J.M."/>
            <person name="Klenk H.-P."/>
            <person name="Trujillo M.E."/>
            <person name="Sahin N."/>
        </authorList>
    </citation>
    <scope>NUCLEOTIDE SEQUENCE [LARGE SCALE GENOMIC DNA]</scope>
    <source>
        <strain evidence="2">S2904</strain>
    </source>
</reference>
<keyword evidence="2" id="KW-1185">Reference proteome</keyword>
<feature type="non-terminal residue" evidence="1">
    <location>
        <position position="1"/>
    </location>
</feature>
<organism evidence="1 2">
    <name type="scientific">Micromonospora globispora</name>
    <dbReference type="NCBI Taxonomy" id="1450148"/>
    <lineage>
        <taxon>Bacteria</taxon>
        <taxon>Bacillati</taxon>
        <taxon>Actinomycetota</taxon>
        <taxon>Actinomycetes</taxon>
        <taxon>Micromonosporales</taxon>
        <taxon>Micromonosporaceae</taxon>
        <taxon>Micromonospora</taxon>
    </lineage>
</organism>
<dbReference type="RefSeq" id="WP_423790687.1">
    <property type="nucleotide sequence ID" value="NZ_QGSV01000402.1"/>
</dbReference>
<sequence>VAVYPGDPAQPIRRLADRAFPNIVHWSEHERGGHFPAMEEPDLFVADLQAFARALRTSR</sequence>
<dbReference type="AlphaFoldDB" id="A0A317JUR2"/>
<dbReference type="SUPFAM" id="SSF53474">
    <property type="entry name" value="alpha/beta-Hydrolases"/>
    <property type="match status" value="1"/>
</dbReference>
<comment type="caution">
    <text evidence="1">The sequence shown here is derived from an EMBL/GenBank/DDBJ whole genome shotgun (WGS) entry which is preliminary data.</text>
</comment>
<evidence type="ECO:0000313" key="2">
    <source>
        <dbReference type="Proteomes" id="UP000245683"/>
    </source>
</evidence>
<name>A0A317JUR2_9ACTN</name>
<accession>A0A317JUR2</accession>
<dbReference type="Proteomes" id="UP000245683">
    <property type="component" value="Unassembled WGS sequence"/>
</dbReference>
<dbReference type="Gene3D" id="3.40.50.1820">
    <property type="entry name" value="alpha/beta hydrolase"/>
    <property type="match status" value="1"/>
</dbReference>
<gene>
    <name evidence="1" type="ORF">DLJ46_29925</name>
</gene>
<dbReference type="InterPro" id="IPR029058">
    <property type="entry name" value="AB_hydrolase_fold"/>
</dbReference>